<reference evidence="1 2" key="1">
    <citation type="journal article" date="2019" name="Nat. Commun.">
        <title>The antimicrobial potential of Streptomyces from insect microbiomes.</title>
        <authorList>
            <person name="Chevrette M.G."/>
            <person name="Carlson C.M."/>
            <person name="Ortega H.E."/>
            <person name="Thomas C."/>
            <person name="Ananiev G.E."/>
            <person name="Barns K.J."/>
            <person name="Book A.J."/>
            <person name="Cagnazzo J."/>
            <person name="Carlos C."/>
            <person name="Flanigan W."/>
            <person name="Grubbs K.J."/>
            <person name="Horn H.A."/>
            <person name="Hoffmann F.M."/>
            <person name="Klassen J.L."/>
            <person name="Knack J.J."/>
            <person name="Lewin G.R."/>
            <person name="McDonald B.R."/>
            <person name="Muller L."/>
            <person name="Melo W.G.P."/>
            <person name="Pinto-Tomas A.A."/>
            <person name="Schmitz A."/>
            <person name="Wendt-Pienkowski E."/>
            <person name="Wildman S."/>
            <person name="Zhao M."/>
            <person name="Zhang F."/>
            <person name="Bugni T.S."/>
            <person name="Andes D.R."/>
            <person name="Pupo M.T."/>
            <person name="Currie C.R."/>
        </authorList>
    </citation>
    <scope>NUCLEOTIDE SEQUENCE [LARGE SCALE GENOMIC DNA]</scope>
    <source>
        <strain evidence="1 2">SID5840</strain>
    </source>
</reference>
<dbReference type="Proteomes" id="UP000467124">
    <property type="component" value="Unassembled WGS sequence"/>
</dbReference>
<protein>
    <submittedName>
        <fullName evidence="1">Uncharacterized protein</fullName>
    </submittedName>
</protein>
<evidence type="ECO:0000313" key="1">
    <source>
        <dbReference type="EMBL" id="MYR32479.1"/>
    </source>
</evidence>
<dbReference type="EMBL" id="WWHY01000001">
    <property type="protein sequence ID" value="MYR32479.1"/>
    <property type="molecule type" value="Genomic_DNA"/>
</dbReference>
<gene>
    <name evidence="1" type="ORF">GTW20_09385</name>
</gene>
<organism evidence="1 2">
    <name type="scientific">Nocardiopsis alba</name>
    <dbReference type="NCBI Taxonomy" id="53437"/>
    <lineage>
        <taxon>Bacteria</taxon>
        <taxon>Bacillati</taxon>
        <taxon>Actinomycetota</taxon>
        <taxon>Actinomycetes</taxon>
        <taxon>Streptosporangiales</taxon>
        <taxon>Nocardiopsidaceae</taxon>
        <taxon>Nocardiopsis</taxon>
    </lineage>
</organism>
<proteinExistence type="predicted"/>
<dbReference type="AlphaFoldDB" id="A0A7K2IR73"/>
<comment type="caution">
    <text evidence="1">The sequence shown here is derived from an EMBL/GenBank/DDBJ whole genome shotgun (WGS) entry which is preliminary data.</text>
</comment>
<sequence>MNNIDVNVRIEHRPFSMYSTSLLPANMWKTLKPQENYASLIISYPPRLERKETMQVKQIRGCENGGCPKVFRTDKGTFLVQGATVDSMPTPEHETVIEVPAEILRGL</sequence>
<accession>A0A7K2IR73</accession>
<name>A0A7K2IR73_9ACTN</name>
<dbReference type="RefSeq" id="WP_202423593.1">
    <property type="nucleotide sequence ID" value="NZ_WWHY01000001.1"/>
</dbReference>
<evidence type="ECO:0000313" key="2">
    <source>
        <dbReference type="Proteomes" id="UP000467124"/>
    </source>
</evidence>